<keyword evidence="2" id="KW-1185">Reference proteome</keyword>
<dbReference type="EMBL" id="AP025292">
    <property type="protein sequence ID" value="BDC97803.1"/>
    <property type="molecule type" value="Genomic_DNA"/>
</dbReference>
<reference evidence="1 2" key="1">
    <citation type="submission" date="2021-12" db="EMBL/GenBank/DDBJ databases">
        <title>Genome sequencing of bacteria with rrn-lacking chromosome and rrn-plasmid.</title>
        <authorList>
            <person name="Anda M."/>
            <person name="Iwasaki W."/>
        </authorList>
    </citation>
    <scope>NUCLEOTIDE SEQUENCE [LARGE SCALE GENOMIC DNA]</scope>
    <source>
        <strain evidence="1 2">NBRC 101262</strain>
    </source>
</reference>
<organism evidence="1 2">
    <name type="scientific">Persicobacter psychrovividus</name>
    <dbReference type="NCBI Taxonomy" id="387638"/>
    <lineage>
        <taxon>Bacteria</taxon>
        <taxon>Pseudomonadati</taxon>
        <taxon>Bacteroidota</taxon>
        <taxon>Cytophagia</taxon>
        <taxon>Cytophagales</taxon>
        <taxon>Persicobacteraceae</taxon>
        <taxon>Persicobacter</taxon>
    </lineage>
</organism>
<sequence length="46" mass="5237">MTMIYRITMIFFALCRLVLACRKYAISLSKNIIFSAVKTLHATSVP</sequence>
<accession>A0ABM7VA56</accession>
<evidence type="ECO:0000313" key="2">
    <source>
        <dbReference type="Proteomes" id="UP001354989"/>
    </source>
</evidence>
<evidence type="ECO:0000313" key="1">
    <source>
        <dbReference type="EMBL" id="BDC97803.1"/>
    </source>
</evidence>
<protein>
    <submittedName>
        <fullName evidence="1">Uncharacterized protein</fullName>
    </submittedName>
</protein>
<name>A0ABM7VA56_9BACT</name>
<proteinExistence type="predicted"/>
<dbReference type="Proteomes" id="UP001354989">
    <property type="component" value="Chromosome"/>
</dbReference>
<gene>
    <name evidence="1" type="ORF">PEPS_00840</name>
</gene>